<feature type="compositionally biased region" description="Gly residues" evidence="6">
    <location>
        <begin position="486"/>
        <end position="498"/>
    </location>
</feature>
<dbReference type="PANTHER" id="PTHR31021">
    <property type="entry name" value="ADENOMATOSIS POLYPOSIS COLI DOWN-REGULATED 1"/>
    <property type="match status" value="1"/>
</dbReference>
<keyword evidence="3" id="KW-0732">Signal</keyword>
<dbReference type="SMART" id="SM01352">
    <property type="entry name" value="APCDDC"/>
    <property type="match status" value="2"/>
</dbReference>
<dbReference type="GO" id="GO:0005886">
    <property type="term" value="C:plasma membrane"/>
    <property type="evidence" value="ECO:0007669"/>
    <property type="project" value="InterPro"/>
</dbReference>
<keyword evidence="4" id="KW-0472">Membrane</keyword>
<dbReference type="GO" id="GO:0017147">
    <property type="term" value="F:Wnt-protein binding"/>
    <property type="evidence" value="ECO:0007669"/>
    <property type="project" value="InterPro"/>
</dbReference>
<dbReference type="GO" id="GO:0030178">
    <property type="term" value="P:negative regulation of Wnt signaling pathway"/>
    <property type="evidence" value="ECO:0007669"/>
    <property type="project" value="InterPro"/>
</dbReference>
<sequence length="545" mass="59174">MSGGRPAHLSRRLGLLLLGLWKAAQHFGHLGEREEGGGGGEEGRRGGGRLLWLVISHTAVLVVGTGSKAWEVPASPFSTSSNFSESLQWEPSCQYRPLQGGARITADMPPRLEGAWVSTRCEVRPGPEFLTRSYTFHASRQVSALQHYYADGGCERPVYSLSVRGKLRMRRASWITRGATEAEHHLGKVSVAVHDPAAAQKLAARLAPACEGPALGRMVPGRAYELYNTRAGRACLGALGFSMAEMGLVRVETRTHHGPHAGRRIQELFLGDIHTDWAQRTHHRPTGYQQPLQNAMRPPVLPRAAAAALALEGRWVSQRCEARPSVLFLTRDFTFHPDRHAWEGVYRHYSDPGCSQPTFTLRAAGHYAQGEPSPRLPGAAEMAFKVVRVKVTPWDESSLRLLNGTRPGHCGPPGSWEAGEERDVTPTAGCSALGIKLPHKEYELFKTELDPRKHPLLFTGERPTDGLSPDRPQRRPTSFQPPMVFCGGGGGGGGGGGKARPTHRSAGSGGSNSRQVQFAAGGSERRARLGLLVLGAAVCARFWVQ</sequence>
<dbReference type="InterPro" id="IPR042425">
    <property type="entry name" value="APCDD1"/>
</dbReference>
<evidence type="ECO:0000256" key="6">
    <source>
        <dbReference type="SAM" id="MobiDB-lite"/>
    </source>
</evidence>
<evidence type="ECO:0000313" key="8">
    <source>
        <dbReference type="EMBL" id="KAJ3603120.1"/>
    </source>
</evidence>
<evidence type="ECO:0000256" key="2">
    <source>
        <dbReference type="ARBA" id="ARBA00022692"/>
    </source>
</evidence>
<name>A0A9Q0E9H0_9TELE</name>
<keyword evidence="9" id="KW-1185">Reference proteome</keyword>
<proteinExistence type="predicted"/>
<accession>A0A9Q0E9H0</accession>
<feature type="domain" description="APCDD1" evidence="7">
    <location>
        <begin position="304"/>
        <end position="487"/>
    </location>
</feature>
<evidence type="ECO:0000313" key="9">
    <source>
        <dbReference type="Proteomes" id="UP001148018"/>
    </source>
</evidence>
<dbReference type="AlphaFoldDB" id="A0A9Q0E9H0"/>
<comment type="caution">
    <text evidence="8">The sequence shown here is derived from an EMBL/GenBank/DDBJ whole genome shotgun (WGS) entry which is preliminary data.</text>
</comment>
<dbReference type="Proteomes" id="UP001148018">
    <property type="component" value="Unassembled WGS sequence"/>
</dbReference>
<dbReference type="OrthoDB" id="5985602at2759"/>
<evidence type="ECO:0000256" key="5">
    <source>
        <dbReference type="ARBA" id="ARBA00023180"/>
    </source>
</evidence>
<organism evidence="8 9">
    <name type="scientific">Muraenolepis orangiensis</name>
    <name type="common">Patagonian moray cod</name>
    <dbReference type="NCBI Taxonomy" id="630683"/>
    <lineage>
        <taxon>Eukaryota</taxon>
        <taxon>Metazoa</taxon>
        <taxon>Chordata</taxon>
        <taxon>Craniata</taxon>
        <taxon>Vertebrata</taxon>
        <taxon>Euteleostomi</taxon>
        <taxon>Actinopterygii</taxon>
        <taxon>Neopterygii</taxon>
        <taxon>Teleostei</taxon>
        <taxon>Neoteleostei</taxon>
        <taxon>Acanthomorphata</taxon>
        <taxon>Zeiogadaria</taxon>
        <taxon>Gadariae</taxon>
        <taxon>Gadiformes</taxon>
        <taxon>Muraenolepidoidei</taxon>
        <taxon>Muraenolepididae</taxon>
        <taxon>Muraenolepis</taxon>
    </lineage>
</organism>
<keyword evidence="2" id="KW-0812">Transmembrane</keyword>
<keyword evidence="5" id="KW-0325">Glycoprotein</keyword>
<evidence type="ECO:0000256" key="1">
    <source>
        <dbReference type="ARBA" id="ARBA00004167"/>
    </source>
</evidence>
<gene>
    <name evidence="8" type="ORF">NHX12_030864</name>
</gene>
<feature type="domain" description="APCDD1" evidence="7">
    <location>
        <begin position="92"/>
        <end position="303"/>
    </location>
</feature>
<reference evidence="8" key="1">
    <citation type="submission" date="2022-07" db="EMBL/GenBank/DDBJ databases">
        <title>Chromosome-level genome of Muraenolepis orangiensis.</title>
        <authorList>
            <person name="Kim J."/>
        </authorList>
    </citation>
    <scope>NUCLEOTIDE SEQUENCE</scope>
    <source>
        <strain evidence="8">KU_S4_2022</strain>
        <tissue evidence="8">Muscle</tissue>
    </source>
</reference>
<dbReference type="Pfam" id="PF14921">
    <property type="entry name" value="APCDDC"/>
    <property type="match status" value="2"/>
</dbReference>
<protein>
    <recommendedName>
        <fullName evidence="7">APCDD1 domain-containing protein</fullName>
    </recommendedName>
</protein>
<dbReference type="InterPro" id="IPR029405">
    <property type="entry name" value="APCDD1_dom"/>
</dbReference>
<dbReference type="PANTHER" id="PTHR31021:SF3">
    <property type="entry name" value="PROTEIN APCDD1-LIKE"/>
    <property type="match status" value="1"/>
</dbReference>
<dbReference type="EMBL" id="JANIIK010000046">
    <property type="protein sequence ID" value="KAJ3603120.1"/>
    <property type="molecule type" value="Genomic_DNA"/>
</dbReference>
<evidence type="ECO:0000256" key="4">
    <source>
        <dbReference type="ARBA" id="ARBA00023136"/>
    </source>
</evidence>
<feature type="region of interest" description="Disordered" evidence="6">
    <location>
        <begin position="402"/>
        <end position="423"/>
    </location>
</feature>
<comment type="subcellular location">
    <subcellularLocation>
        <location evidence="1">Membrane</location>
        <topology evidence="1">Single-pass membrane protein</topology>
    </subcellularLocation>
</comment>
<evidence type="ECO:0000256" key="3">
    <source>
        <dbReference type="ARBA" id="ARBA00022729"/>
    </source>
</evidence>
<feature type="region of interest" description="Disordered" evidence="6">
    <location>
        <begin position="455"/>
        <end position="519"/>
    </location>
</feature>
<evidence type="ECO:0000259" key="7">
    <source>
        <dbReference type="SMART" id="SM01352"/>
    </source>
</evidence>